<proteinExistence type="predicted"/>
<evidence type="ECO:0000313" key="2">
    <source>
        <dbReference type="Proteomes" id="UP000323144"/>
    </source>
</evidence>
<evidence type="ECO:0000313" key="1">
    <source>
        <dbReference type="EMBL" id="QEH61571.1"/>
    </source>
</evidence>
<name>A0A5B9Y3I9_9MOLU</name>
<dbReference type="RefSeq" id="WP_166507963.1">
    <property type="nucleotide sequence ID" value="NZ_CP043026.1"/>
</dbReference>
<gene>
    <name evidence="1" type="ORF">SCHIN_v1c03740</name>
</gene>
<protein>
    <submittedName>
        <fullName evidence="1">Uncharacterized protein</fullName>
    </submittedName>
</protein>
<organism evidence="1 2">
    <name type="scientific">Spiroplasma chinense</name>
    <dbReference type="NCBI Taxonomy" id="216932"/>
    <lineage>
        <taxon>Bacteria</taxon>
        <taxon>Bacillati</taxon>
        <taxon>Mycoplasmatota</taxon>
        <taxon>Mollicutes</taxon>
        <taxon>Entomoplasmatales</taxon>
        <taxon>Spiroplasmataceae</taxon>
        <taxon>Spiroplasma</taxon>
    </lineage>
</organism>
<reference evidence="1 2" key="1">
    <citation type="submission" date="2019-08" db="EMBL/GenBank/DDBJ databases">
        <title>Complete genome sequence of Spiroplasma chinense CCH (DSM 19755).</title>
        <authorList>
            <person name="Shen H.-Y."/>
            <person name="Lin Y.-C."/>
            <person name="Chou L."/>
            <person name="Kuo C.-H."/>
        </authorList>
    </citation>
    <scope>NUCLEOTIDE SEQUENCE [LARGE SCALE GENOMIC DNA]</scope>
    <source>
        <strain evidence="1 2">CCH</strain>
    </source>
</reference>
<dbReference type="EMBL" id="CP043026">
    <property type="protein sequence ID" value="QEH61571.1"/>
    <property type="molecule type" value="Genomic_DNA"/>
</dbReference>
<keyword evidence="2" id="KW-1185">Reference proteome</keyword>
<dbReference type="KEGG" id="schi:SCHIN_v1c03740"/>
<sequence>MLTIFAASCLFFGVAIGNYNNITNIQNVKVKNHYKKSKNKVLELSRIKVEDFETDLAIFDNKHIDENTYLEEIKWSMIDSNPHIEDELFNIWDSYLYNEPSQWFANGIDWEMPDRNEEILTRVTFRPKNLSMFKGALSFKMTLVNKSKRVYSLNSIIKNKNLGTISDNSVQSLMNNIETKNKDYKINWTQLKISSINNRSALITPIMNSEYYRGELKIEFLLGINLNDVINNFELGTIKVKIDEQLILDILAEKNNKVDIKELKVQNIDLEREIAVVVPINENSIYYGSIEVTFKEIKHLSSIIKNTFLGAFSNVNTLSVVDMIVRYNEGATHYDFLINHSTVTYTGFEIYGREDNHYFGTVRISFLASDKWFGKIESGRRQVDSYMTLQTDIKIQSIRFTPSLGKTAFLENYRWLNFDAFKFAKLNKDVKINEKKGGFKLELTKYSGGKELFHYSYSNVNWMKSYAFIEYRWEYATIVLSILTAAEAHAKQQNAAWARATTEVNVNNFYFS</sequence>
<dbReference type="Proteomes" id="UP000323144">
    <property type="component" value="Chromosome"/>
</dbReference>
<accession>A0A5B9Y3I9</accession>
<dbReference type="AlphaFoldDB" id="A0A5B9Y3I9"/>